<dbReference type="SUPFAM" id="SSF49599">
    <property type="entry name" value="TRAF domain-like"/>
    <property type="match status" value="1"/>
</dbReference>
<dbReference type="PANTHER" id="PTHR47022">
    <property type="entry name" value="BTB AND MATH DOMAIN-CONTAINING PROTEIN 36-RELATED"/>
    <property type="match status" value="1"/>
</dbReference>
<dbReference type="Gene3D" id="2.60.210.10">
    <property type="entry name" value="Apoptosis, Tumor Necrosis Factor Receptor Associated Protein 2, Chain A"/>
    <property type="match status" value="1"/>
</dbReference>
<gene>
    <name evidence="2" type="ORF">L3Y34_002915</name>
</gene>
<organism evidence="2 3">
    <name type="scientific">Caenorhabditis briggsae</name>
    <dbReference type="NCBI Taxonomy" id="6238"/>
    <lineage>
        <taxon>Eukaryota</taxon>
        <taxon>Metazoa</taxon>
        <taxon>Ecdysozoa</taxon>
        <taxon>Nematoda</taxon>
        <taxon>Chromadorea</taxon>
        <taxon>Rhabditida</taxon>
        <taxon>Rhabditina</taxon>
        <taxon>Rhabditomorpha</taxon>
        <taxon>Rhabditoidea</taxon>
        <taxon>Rhabditidae</taxon>
        <taxon>Peloderinae</taxon>
        <taxon>Caenorhabditis</taxon>
    </lineage>
</organism>
<dbReference type="EMBL" id="CP090894">
    <property type="protein sequence ID" value="ULT93054.1"/>
    <property type="molecule type" value="Genomic_DNA"/>
</dbReference>
<evidence type="ECO:0000313" key="2">
    <source>
        <dbReference type="EMBL" id="ULT93054.1"/>
    </source>
</evidence>
<reference evidence="2 3" key="1">
    <citation type="submission" date="2022-05" db="EMBL/GenBank/DDBJ databases">
        <title>Chromosome-level reference genomes for two strains of Caenorhabditis briggsae: an improved platform for comparative genomics.</title>
        <authorList>
            <person name="Stevens L."/>
            <person name="Andersen E.C."/>
        </authorList>
    </citation>
    <scope>NUCLEOTIDE SEQUENCE [LARGE SCALE GENOMIC DNA]</scope>
    <source>
        <strain evidence="2">QX1410_ONT</strain>
        <tissue evidence="2">Whole-organism</tissue>
    </source>
</reference>
<evidence type="ECO:0000259" key="1">
    <source>
        <dbReference type="Pfam" id="PF00917"/>
    </source>
</evidence>
<dbReference type="AlphaFoldDB" id="A0AAE9A7H4"/>
<accession>A0AAE9A7H4</accession>
<dbReference type="PANTHER" id="PTHR47022:SF1">
    <property type="entry name" value="BTB AND MATH DOMAIN-CONTAINING PROTEIN 36-RELATED"/>
    <property type="match status" value="1"/>
</dbReference>
<sequence length="343" mass="40258">MFLFQYFSPEKRPLRDEYLPDYRYPLGRFKTSYPFANIREAIPRVIERGPLGCGWFQKMNISWTHGIVIPDPHDMLTLYVQCKLVDEPATPWKIEAEVSISLHNYSDPEASLSYNLGVRTFQNMSRSVQQNNVININDLLDENCGFVKNNVIRVESDIRIRTVEGFYQPRVIDYRVEPPEKQSHFFAFEYEDAQLYVPKAILRFHMKSSKIVHSSNSLPITTKSNGCLEQYLDALHGFPIYNHARKYVDDILYVASKLGTRAVYQRAAPAIIYDSMGQDIPKYRVELAIKFDLRRVIVRFCEISKVINFIVALNFFSMHGCLRWIQLKKKMWRDWISKLCQEK</sequence>
<dbReference type="InterPro" id="IPR002083">
    <property type="entry name" value="MATH/TRAF_dom"/>
</dbReference>
<dbReference type="InterPro" id="IPR008974">
    <property type="entry name" value="TRAF-like"/>
</dbReference>
<feature type="domain" description="MATH" evidence="1">
    <location>
        <begin position="56"/>
        <end position="160"/>
    </location>
</feature>
<evidence type="ECO:0000313" key="3">
    <source>
        <dbReference type="Proteomes" id="UP000827892"/>
    </source>
</evidence>
<name>A0AAE9A7H4_CAEBR</name>
<protein>
    <recommendedName>
        <fullName evidence="1">MATH domain-containing protein</fullName>
    </recommendedName>
</protein>
<dbReference type="Proteomes" id="UP000827892">
    <property type="component" value="Chromosome IV"/>
</dbReference>
<proteinExistence type="predicted"/>
<dbReference type="Pfam" id="PF00917">
    <property type="entry name" value="MATH"/>
    <property type="match status" value="1"/>
</dbReference>